<dbReference type="Proteomes" id="UP000010472">
    <property type="component" value="Chromosome"/>
</dbReference>
<dbReference type="Gene3D" id="2.40.128.20">
    <property type="match status" value="2"/>
</dbReference>
<proteinExistence type="predicted"/>
<evidence type="ECO:0000313" key="3">
    <source>
        <dbReference type="EMBL" id="AFZ12195.1"/>
    </source>
</evidence>
<keyword evidence="4" id="KW-1185">Reference proteome</keyword>
<accession>K9VYF6</accession>
<dbReference type="Pfam" id="PF12204">
    <property type="entry name" value="DUF3598_N"/>
    <property type="match status" value="1"/>
</dbReference>
<organism evidence="3 4">
    <name type="scientific">Crinalium epipsammum PCC 9333</name>
    <dbReference type="NCBI Taxonomy" id="1173022"/>
    <lineage>
        <taxon>Bacteria</taxon>
        <taxon>Bacillati</taxon>
        <taxon>Cyanobacteriota</taxon>
        <taxon>Cyanophyceae</taxon>
        <taxon>Gomontiellales</taxon>
        <taxon>Gomontiellaceae</taxon>
        <taxon>Crinalium</taxon>
    </lineage>
</organism>
<dbReference type="SUPFAM" id="SSF50814">
    <property type="entry name" value="Lipocalins"/>
    <property type="match status" value="2"/>
</dbReference>
<dbReference type="RefSeq" id="WP_015202317.1">
    <property type="nucleotide sequence ID" value="NC_019753.1"/>
</dbReference>
<reference evidence="3 4" key="1">
    <citation type="submission" date="2012-06" db="EMBL/GenBank/DDBJ databases">
        <title>Finished chromosome of genome of Crinalium epipsammum PCC 9333.</title>
        <authorList>
            <consortium name="US DOE Joint Genome Institute"/>
            <person name="Gugger M."/>
            <person name="Coursin T."/>
            <person name="Rippka R."/>
            <person name="Tandeau De Marsac N."/>
            <person name="Huntemann M."/>
            <person name="Wei C.-L."/>
            <person name="Han J."/>
            <person name="Detter J.C."/>
            <person name="Han C."/>
            <person name="Tapia R."/>
            <person name="Davenport K."/>
            <person name="Daligault H."/>
            <person name="Erkkila T."/>
            <person name="Gu W."/>
            <person name="Munk A.C.C."/>
            <person name="Teshima H."/>
            <person name="Xu Y."/>
            <person name="Chain P."/>
            <person name="Chen A."/>
            <person name="Krypides N."/>
            <person name="Mavromatis K."/>
            <person name="Markowitz V."/>
            <person name="Szeto E."/>
            <person name="Ivanova N."/>
            <person name="Mikhailova N."/>
            <person name="Ovchinnikova G."/>
            <person name="Pagani I."/>
            <person name="Pati A."/>
            <person name="Goodwin L."/>
            <person name="Peters L."/>
            <person name="Pitluck S."/>
            <person name="Woyke T."/>
            <person name="Kerfeld C."/>
        </authorList>
    </citation>
    <scope>NUCLEOTIDE SEQUENCE [LARGE SCALE GENOMIC DNA]</scope>
    <source>
        <strain evidence="3 4">PCC 9333</strain>
    </source>
</reference>
<evidence type="ECO:0000313" key="4">
    <source>
        <dbReference type="Proteomes" id="UP000010472"/>
    </source>
</evidence>
<evidence type="ECO:0000259" key="2">
    <source>
        <dbReference type="Pfam" id="PF21053"/>
    </source>
</evidence>
<protein>
    <submittedName>
        <fullName evidence="3">Uncharacterized protein</fullName>
    </submittedName>
</protein>
<dbReference type="STRING" id="1173022.Cri9333_1296"/>
<gene>
    <name evidence="3" type="ORF">Cri9333_1296</name>
</gene>
<name>K9VYF6_9CYAN</name>
<dbReference type="InterPro" id="IPR048378">
    <property type="entry name" value="BFA1-like_C"/>
</dbReference>
<sequence>MELQDKNWQNFCENHLGKWHGSRTRYSGQGEVKGWFEAFRLLQANSDQTEITHTNRNIYADSTTEEQSWQFSKHSNNFSDGIMHPITERMRFLALEQGAAAGVYKKIEEQVAFGIELFLIYESLRYSLVIVYGKDGNLSSITLIREDKVAYPNNYWSNEVNLLAQRNLSGNWIGKSIKMTPDLNVSAELPAELQETTEGNETLFFPDEISLSCPKEVKVGKPANITTTWLSKPDLLQQISVSYNNSGDFAELQFAKFSIQK</sequence>
<dbReference type="Pfam" id="PF21053">
    <property type="entry name" value="BFA1_C"/>
    <property type="match status" value="1"/>
</dbReference>
<dbReference type="InterPro" id="IPR022017">
    <property type="entry name" value="BFA1-like_DUF3598"/>
</dbReference>
<dbReference type="AlphaFoldDB" id="K9VYF6"/>
<feature type="domain" description="Biogenesis factor required for ATP synthase 1-like C-terminal" evidence="2">
    <location>
        <begin position="198"/>
        <end position="253"/>
    </location>
</feature>
<dbReference type="OrthoDB" id="465937at2"/>
<evidence type="ECO:0000259" key="1">
    <source>
        <dbReference type="Pfam" id="PF12204"/>
    </source>
</evidence>
<dbReference type="InterPro" id="IPR012674">
    <property type="entry name" value="Calycin"/>
</dbReference>
<dbReference type="EMBL" id="CP003620">
    <property type="protein sequence ID" value="AFZ12195.1"/>
    <property type="molecule type" value="Genomic_DNA"/>
</dbReference>
<dbReference type="KEGG" id="cep:Cri9333_1296"/>
<dbReference type="eggNOG" id="ENOG502ZC8K">
    <property type="taxonomic scope" value="Bacteria"/>
</dbReference>
<dbReference type="HOGENOM" id="CLU_091265_0_0_3"/>
<feature type="domain" description="DUF3598" evidence="1">
    <location>
        <begin position="4"/>
        <end position="149"/>
    </location>
</feature>